<evidence type="ECO:0000256" key="1">
    <source>
        <dbReference type="SAM" id="SignalP"/>
    </source>
</evidence>
<evidence type="ECO:0000313" key="2">
    <source>
        <dbReference type="EMBL" id="KYG67321.1"/>
    </source>
</evidence>
<dbReference type="RefSeq" id="WP_061834895.1">
    <property type="nucleotide sequence ID" value="NZ_LUKE01000001.1"/>
</dbReference>
<organism evidence="2 3">
    <name type="scientific">Bdellovibrio bacteriovorus</name>
    <dbReference type="NCBI Taxonomy" id="959"/>
    <lineage>
        <taxon>Bacteria</taxon>
        <taxon>Pseudomonadati</taxon>
        <taxon>Bdellovibrionota</taxon>
        <taxon>Bdellovibrionia</taxon>
        <taxon>Bdellovibrionales</taxon>
        <taxon>Pseudobdellovibrionaceae</taxon>
        <taxon>Bdellovibrio</taxon>
    </lineage>
</organism>
<comment type="caution">
    <text evidence="2">The sequence shown here is derived from an EMBL/GenBank/DDBJ whole genome shotgun (WGS) entry which is preliminary data.</text>
</comment>
<evidence type="ECO:0008006" key="4">
    <source>
        <dbReference type="Google" id="ProtNLM"/>
    </source>
</evidence>
<gene>
    <name evidence="2" type="ORF">AZI86_10005</name>
</gene>
<protein>
    <recommendedName>
        <fullName evidence="4">Cell wall surface anchor family protein</fullName>
    </recommendedName>
</protein>
<sequence>MKQVWTFLLLSIFFLSSQVQATPALLTYQGRILRSDGTPLQYHNVSFIFQITDPGGSCIIYQEQVSGYDMTHSKGLFDTAIGSGTRSFPASGVFSVLDSLKNGIPLSCQGGSSVTLPLHAGRLLRVSFWDGSGWKMLSPDSEIRTVPYAGFANGFTGLLAGDVSGTQSSVSVDKIKGVPVDLTGNSSGKVLAFDGTKFTPVTPASGSGGSGTVTSVAAGTGLLGGTISITGTLSVDVGTTTGKILQVGVGDKLPSVDGSNLTNLNASHISSGSLPTASLPAFTGDVTSSAGSNSLTLATVPITKGGTGATSQGAAINNLLPSQFGNNGLYLQSDGTNVSWAAPTLAADSVTSAKILDGAVGVADLNFAGSMTSNSGLIVRNGTQFFNKSCNDNEMLIWTTSNGWSCSPAPSGGGSGTVTSITAGTGLNGGSITTSGTISISSGGVTSTELAANSVITAKINDGAVTAAKLETVSGLTAGVYGSSTLIPSITVDNKGRVTAISTNSVTSLPSASGASGQYLKSNGTSWAGADIRFSDIKNSLGASAFNTNSCDANQTVKWSSLTDMFECQNIGSLDASAITGGTIASARLPAGASMWQDGGSSRIHYSAGNVGIGTATPETGLDVDQAMTLRKAYFEKVGDLGALSCGATNITGYATNIYTVTACASGTTTLNIPTITGWPAGSMSWNVTFFVTGQTASVFNISYNGATSSVYWDKNSTGGSGGASYSGFAVNSGTTSIISCLVMNSSGVKVYCGVAAQY</sequence>
<keyword evidence="1" id="KW-0732">Signal</keyword>
<dbReference type="OrthoDB" id="2643721at2"/>
<evidence type="ECO:0000313" key="3">
    <source>
        <dbReference type="Proteomes" id="UP000075320"/>
    </source>
</evidence>
<dbReference type="EMBL" id="LUKE01000001">
    <property type="protein sequence ID" value="KYG67321.1"/>
    <property type="molecule type" value="Genomic_DNA"/>
</dbReference>
<reference evidence="2 3" key="1">
    <citation type="submission" date="2016-03" db="EMBL/GenBank/DDBJ databases">
        <authorList>
            <person name="Ploux O."/>
        </authorList>
    </citation>
    <scope>NUCLEOTIDE SEQUENCE [LARGE SCALE GENOMIC DNA]</scope>
    <source>
        <strain evidence="2 3">R0</strain>
    </source>
</reference>
<name>A0A150WS33_BDEBC</name>
<keyword evidence="3" id="KW-1185">Reference proteome</keyword>
<accession>A0A150WS33</accession>
<proteinExistence type="predicted"/>
<feature type="signal peptide" evidence="1">
    <location>
        <begin position="1"/>
        <end position="21"/>
    </location>
</feature>
<dbReference type="Proteomes" id="UP000075320">
    <property type="component" value="Unassembled WGS sequence"/>
</dbReference>
<dbReference type="AlphaFoldDB" id="A0A150WS33"/>
<feature type="chain" id="PRO_5007573674" description="Cell wall surface anchor family protein" evidence="1">
    <location>
        <begin position="22"/>
        <end position="759"/>
    </location>
</feature>